<organism evidence="5 6">
    <name type="scientific">Methylobacter tundripaludum</name>
    <dbReference type="NCBI Taxonomy" id="173365"/>
    <lineage>
        <taxon>Bacteria</taxon>
        <taxon>Pseudomonadati</taxon>
        <taxon>Pseudomonadota</taxon>
        <taxon>Gammaproteobacteria</taxon>
        <taxon>Methylococcales</taxon>
        <taxon>Methylococcaceae</taxon>
        <taxon>Methylobacter</taxon>
    </lineage>
</organism>
<dbReference type="NCBIfam" id="TIGR01730">
    <property type="entry name" value="RND_mfp"/>
    <property type="match status" value="1"/>
</dbReference>
<evidence type="ECO:0000259" key="3">
    <source>
        <dbReference type="Pfam" id="PF25917"/>
    </source>
</evidence>
<dbReference type="AlphaFoldDB" id="A0A2S6H3B2"/>
<dbReference type="Pfam" id="PF25917">
    <property type="entry name" value="BSH_RND"/>
    <property type="match status" value="1"/>
</dbReference>
<dbReference type="Proteomes" id="UP000238071">
    <property type="component" value="Unassembled WGS sequence"/>
</dbReference>
<dbReference type="SUPFAM" id="SSF111369">
    <property type="entry name" value="HlyD-like secretion proteins"/>
    <property type="match status" value="1"/>
</dbReference>
<protein>
    <submittedName>
        <fullName evidence="5">Multidrug efflux system membrane fusion protein</fullName>
    </submittedName>
</protein>
<dbReference type="Gene3D" id="2.40.50.100">
    <property type="match status" value="1"/>
</dbReference>
<evidence type="ECO:0000259" key="4">
    <source>
        <dbReference type="Pfam" id="PF25954"/>
    </source>
</evidence>
<dbReference type="GO" id="GO:1990281">
    <property type="term" value="C:efflux pump complex"/>
    <property type="evidence" value="ECO:0007669"/>
    <property type="project" value="TreeGrafter"/>
</dbReference>
<name>A0A2S6H3B2_9GAMM</name>
<keyword evidence="6" id="KW-1185">Reference proteome</keyword>
<dbReference type="InterPro" id="IPR058625">
    <property type="entry name" value="MdtA-like_BSH"/>
</dbReference>
<dbReference type="InterPro" id="IPR058792">
    <property type="entry name" value="Beta-barrel_RND_2"/>
</dbReference>
<dbReference type="GO" id="GO:0015562">
    <property type="term" value="F:efflux transmembrane transporter activity"/>
    <property type="evidence" value="ECO:0007669"/>
    <property type="project" value="TreeGrafter"/>
</dbReference>
<comment type="similarity">
    <text evidence="1">Belongs to the membrane fusion protein (MFP) (TC 8.A.1) family.</text>
</comment>
<feature type="domain" description="Multidrug resistance protein MdtA-like barrel-sandwich hybrid" evidence="3">
    <location>
        <begin position="84"/>
        <end position="214"/>
    </location>
</feature>
<gene>
    <name evidence="5" type="ORF">B0F88_10522</name>
</gene>
<dbReference type="InterPro" id="IPR058624">
    <property type="entry name" value="MdtA-like_HH"/>
</dbReference>
<dbReference type="PANTHER" id="PTHR30469:SF15">
    <property type="entry name" value="HLYD FAMILY OF SECRETION PROTEINS"/>
    <property type="match status" value="1"/>
</dbReference>
<accession>A0A2S6H3B2</accession>
<dbReference type="Gene3D" id="2.40.30.170">
    <property type="match status" value="1"/>
</dbReference>
<evidence type="ECO:0000259" key="2">
    <source>
        <dbReference type="Pfam" id="PF25876"/>
    </source>
</evidence>
<dbReference type="Pfam" id="PF25954">
    <property type="entry name" value="Beta-barrel_RND_2"/>
    <property type="match status" value="1"/>
</dbReference>
<evidence type="ECO:0000313" key="6">
    <source>
        <dbReference type="Proteomes" id="UP000238071"/>
    </source>
</evidence>
<dbReference type="Gene3D" id="2.40.420.20">
    <property type="match status" value="1"/>
</dbReference>
<feature type="domain" description="CusB-like beta-barrel" evidence="4">
    <location>
        <begin position="226"/>
        <end position="299"/>
    </location>
</feature>
<dbReference type="Pfam" id="PF25876">
    <property type="entry name" value="HH_MFP_RND"/>
    <property type="match status" value="1"/>
</dbReference>
<dbReference type="RefSeq" id="WP_258076589.1">
    <property type="nucleotide sequence ID" value="NZ_PTIY01000005.1"/>
</dbReference>
<reference evidence="5 6" key="1">
    <citation type="submission" date="2018-02" db="EMBL/GenBank/DDBJ databases">
        <title>Subsurface microbial communities from deep shales in Ohio and West Virginia, USA.</title>
        <authorList>
            <person name="Wrighton K."/>
        </authorList>
    </citation>
    <scope>NUCLEOTIDE SEQUENCE [LARGE SCALE GENOMIC DNA]</scope>
    <source>
        <strain evidence="5 6">OWC-G53F</strain>
    </source>
</reference>
<dbReference type="PANTHER" id="PTHR30469">
    <property type="entry name" value="MULTIDRUG RESISTANCE PROTEIN MDTA"/>
    <property type="match status" value="1"/>
</dbReference>
<feature type="domain" description="Multidrug resistance protein MdtA-like alpha-helical hairpin" evidence="2">
    <location>
        <begin position="119"/>
        <end position="187"/>
    </location>
</feature>
<dbReference type="InterPro" id="IPR006143">
    <property type="entry name" value="RND_pump_MFP"/>
</dbReference>
<evidence type="ECO:0000256" key="1">
    <source>
        <dbReference type="ARBA" id="ARBA00009477"/>
    </source>
</evidence>
<evidence type="ECO:0000313" key="5">
    <source>
        <dbReference type="EMBL" id="PPK71910.1"/>
    </source>
</evidence>
<dbReference type="EMBL" id="PTIY01000005">
    <property type="protein sequence ID" value="PPK71910.1"/>
    <property type="molecule type" value="Genomic_DNA"/>
</dbReference>
<proteinExistence type="inferred from homology"/>
<dbReference type="Gene3D" id="1.10.287.470">
    <property type="entry name" value="Helix hairpin bin"/>
    <property type="match status" value="1"/>
</dbReference>
<comment type="caution">
    <text evidence="5">The sequence shown here is derived from an EMBL/GenBank/DDBJ whole genome shotgun (WGS) entry which is preliminary data.</text>
</comment>
<sequence>MPKHKTPLMSATCGRLQFRFAIKGWLLAGLLPLTISVGCSDKDRQTQAVSRPVKVFRVGEPAASGTKHFAGEIRARIETPLSFRVAGKLLERKVDVGDQVRKGQLLAILDGNDYRLAAQSLKAQLASAQADSNFLHDDLARYRELLTQQVISPPEFERHETAYTTARERTAALEAQLAQALNQLTYTELHADRDGVVTALEVEAGQVLAAGQTVVTLAQLDEKEIHFDVPEHRLPEIQRQQAVSVSLWSDDERLLKAKIREIASAADPASRTYRVKATLLEGMDAAQLGMTATVHIAANTASRIAIPLSAVYTLQNQPDHPSVWLVDEQAATVKSMPVRLGETLDGERIAVEGLAAGQLLVSAGVQRLAEGQAVRLPEEPGLPKNRGGEGQP</sequence>